<dbReference type="InterPro" id="IPR006620">
    <property type="entry name" value="Pro_4_hyd_alph"/>
</dbReference>
<evidence type="ECO:0000256" key="4">
    <source>
        <dbReference type="ARBA" id="ARBA00023002"/>
    </source>
</evidence>
<dbReference type="GO" id="GO:0004656">
    <property type="term" value="F:procollagen-proline 4-dioxygenase activity"/>
    <property type="evidence" value="ECO:0007669"/>
    <property type="project" value="TreeGrafter"/>
</dbReference>
<evidence type="ECO:0000256" key="2">
    <source>
        <dbReference type="ARBA" id="ARBA00022723"/>
    </source>
</evidence>
<reference evidence="7" key="2">
    <citation type="submission" date="2023-06" db="EMBL/GenBank/DDBJ databases">
        <authorList>
            <consortium name="Lawrence Berkeley National Laboratory"/>
            <person name="Haridas S."/>
            <person name="Hensen N."/>
            <person name="Bonometti L."/>
            <person name="Westerberg I."/>
            <person name="Brannstrom I.O."/>
            <person name="Guillou S."/>
            <person name="Cros-Aarteil S."/>
            <person name="Calhoun S."/>
            <person name="Kuo A."/>
            <person name="Mondo S."/>
            <person name="Pangilinan J."/>
            <person name="Riley R."/>
            <person name="Labutti K."/>
            <person name="Andreopoulos B."/>
            <person name="Lipzen A."/>
            <person name="Chen C."/>
            <person name="Yanf M."/>
            <person name="Daum C."/>
            <person name="Ng V."/>
            <person name="Clum A."/>
            <person name="Steindorff A."/>
            <person name="Ohm R."/>
            <person name="Martin F."/>
            <person name="Silar P."/>
            <person name="Natvig D."/>
            <person name="Lalanne C."/>
            <person name="Gautier V."/>
            <person name="Ament-Velasquez S.L."/>
            <person name="Kruys A."/>
            <person name="Hutchinson M.I."/>
            <person name="Powell A.J."/>
            <person name="Barry K."/>
            <person name="Miller A.N."/>
            <person name="Grigoriev I.V."/>
            <person name="Debuchy R."/>
            <person name="Gladieux P."/>
            <person name="Thoren M.H."/>
            <person name="Johannesson H."/>
        </authorList>
    </citation>
    <scope>NUCLEOTIDE SEQUENCE</scope>
    <source>
        <strain evidence="7">CBS 955.72</strain>
    </source>
</reference>
<dbReference type="GO" id="GO:0005506">
    <property type="term" value="F:iron ion binding"/>
    <property type="evidence" value="ECO:0007669"/>
    <property type="project" value="InterPro"/>
</dbReference>
<dbReference type="InterPro" id="IPR045054">
    <property type="entry name" value="P4HA-like"/>
</dbReference>
<gene>
    <name evidence="7" type="ORF">B0T25DRAFT_536191</name>
</gene>
<sequence length="295" mass="34107">MTIEDRELEDGDYIKVDYTSRDVPIPHDFLMVDPPDARPITAKRIDWLETDLPEFVNHYAILLDHVLSPSECDTLLQMAEDSVKDRGRSGTRRWGPALVNIGGGFETLDKEYRNSDRIVWDNQTIMDRLWMRCIKAKGLQDELAVVVDPPSERRRRQGIQENSRWVFERLNQRGRFLRYTHGQFFRPHCDGAYSEIEKDTGKILMTHYTLHLYLNDSFAKMEGASNEPSPTDLVGGATSFLSHDHERLVKVNPKSGRVLIFQHKGLYHCGDDVAQGVKYTMRTDIMYRLCRGSET</sequence>
<keyword evidence="5" id="KW-0408">Iron</keyword>
<dbReference type="PANTHER" id="PTHR10869">
    <property type="entry name" value="PROLYL 4-HYDROXYLASE ALPHA SUBUNIT"/>
    <property type="match status" value="1"/>
</dbReference>
<accession>A0AAJ0HSL2</accession>
<feature type="domain" description="Prolyl 4-hydroxylase alpha subunit" evidence="6">
    <location>
        <begin position="58"/>
        <end position="286"/>
    </location>
</feature>
<dbReference type="EMBL" id="JAUIQD010000002">
    <property type="protein sequence ID" value="KAK3360690.1"/>
    <property type="molecule type" value="Genomic_DNA"/>
</dbReference>
<protein>
    <submittedName>
        <fullName evidence="7">Oxidoreductase domain-containing protein</fullName>
    </submittedName>
</protein>
<dbReference type="AlphaFoldDB" id="A0AAJ0HSL2"/>
<evidence type="ECO:0000259" key="6">
    <source>
        <dbReference type="SMART" id="SM00702"/>
    </source>
</evidence>
<dbReference type="GO" id="GO:0031418">
    <property type="term" value="F:L-ascorbic acid binding"/>
    <property type="evidence" value="ECO:0007669"/>
    <property type="project" value="InterPro"/>
</dbReference>
<evidence type="ECO:0000256" key="1">
    <source>
        <dbReference type="ARBA" id="ARBA00001961"/>
    </source>
</evidence>
<keyword evidence="3" id="KW-0223">Dioxygenase</keyword>
<keyword evidence="8" id="KW-1185">Reference proteome</keyword>
<evidence type="ECO:0000313" key="7">
    <source>
        <dbReference type="EMBL" id="KAK3360690.1"/>
    </source>
</evidence>
<keyword evidence="4" id="KW-0560">Oxidoreductase</keyword>
<organism evidence="7 8">
    <name type="scientific">Lasiosphaeria hispida</name>
    <dbReference type="NCBI Taxonomy" id="260671"/>
    <lineage>
        <taxon>Eukaryota</taxon>
        <taxon>Fungi</taxon>
        <taxon>Dikarya</taxon>
        <taxon>Ascomycota</taxon>
        <taxon>Pezizomycotina</taxon>
        <taxon>Sordariomycetes</taxon>
        <taxon>Sordariomycetidae</taxon>
        <taxon>Sordariales</taxon>
        <taxon>Lasiosphaeriaceae</taxon>
        <taxon>Lasiosphaeria</taxon>
    </lineage>
</organism>
<dbReference type="InterPro" id="IPR044862">
    <property type="entry name" value="Pro_4_hyd_alph_FE2OG_OXY"/>
</dbReference>
<comment type="cofactor">
    <cofactor evidence="1">
        <name>L-ascorbate</name>
        <dbReference type="ChEBI" id="CHEBI:38290"/>
    </cofactor>
</comment>
<evidence type="ECO:0000313" key="8">
    <source>
        <dbReference type="Proteomes" id="UP001275084"/>
    </source>
</evidence>
<dbReference type="Pfam" id="PF13640">
    <property type="entry name" value="2OG-FeII_Oxy_3"/>
    <property type="match status" value="1"/>
</dbReference>
<dbReference type="Proteomes" id="UP001275084">
    <property type="component" value="Unassembled WGS sequence"/>
</dbReference>
<dbReference type="Gene3D" id="2.60.120.620">
    <property type="entry name" value="q2cbj1_9rhob like domain"/>
    <property type="match status" value="1"/>
</dbReference>
<keyword evidence="2" id="KW-0479">Metal-binding</keyword>
<dbReference type="GO" id="GO:0005783">
    <property type="term" value="C:endoplasmic reticulum"/>
    <property type="evidence" value="ECO:0007669"/>
    <property type="project" value="TreeGrafter"/>
</dbReference>
<reference evidence="7" key="1">
    <citation type="journal article" date="2023" name="Mol. Phylogenet. Evol.">
        <title>Genome-scale phylogeny and comparative genomics of the fungal order Sordariales.</title>
        <authorList>
            <person name="Hensen N."/>
            <person name="Bonometti L."/>
            <person name="Westerberg I."/>
            <person name="Brannstrom I.O."/>
            <person name="Guillou S."/>
            <person name="Cros-Aarteil S."/>
            <person name="Calhoun S."/>
            <person name="Haridas S."/>
            <person name="Kuo A."/>
            <person name="Mondo S."/>
            <person name="Pangilinan J."/>
            <person name="Riley R."/>
            <person name="LaButti K."/>
            <person name="Andreopoulos B."/>
            <person name="Lipzen A."/>
            <person name="Chen C."/>
            <person name="Yan M."/>
            <person name="Daum C."/>
            <person name="Ng V."/>
            <person name="Clum A."/>
            <person name="Steindorff A."/>
            <person name="Ohm R.A."/>
            <person name="Martin F."/>
            <person name="Silar P."/>
            <person name="Natvig D.O."/>
            <person name="Lalanne C."/>
            <person name="Gautier V."/>
            <person name="Ament-Velasquez S.L."/>
            <person name="Kruys A."/>
            <person name="Hutchinson M.I."/>
            <person name="Powell A.J."/>
            <person name="Barry K."/>
            <person name="Miller A.N."/>
            <person name="Grigoriev I.V."/>
            <person name="Debuchy R."/>
            <person name="Gladieux P."/>
            <person name="Hiltunen Thoren M."/>
            <person name="Johannesson H."/>
        </authorList>
    </citation>
    <scope>NUCLEOTIDE SEQUENCE</scope>
    <source>
        <strain evidence="7">CBS 955.72</strain>
    </source>
</reference>
<evidence type="ECO:0000256" key="3">
    <source>
        <dbReference type="ARBA" id="ARBA00022964"/>
    </source>
</evidence>
<dbReference type="SMART" id="SM00702">
    <property type="entry name" value="P4Hc"/>
    <property type="match status" value="1"/>
</dbReference>
<proteinExistence type="predicted"/>
<evidence type="ECO:0000256" key="5">
    <source>
        <dbReference type="ARBA" id="ARBA00023004"/>
    </source>
</evidence>
<comment type="caution">
    <text evidence="7">The sequence shown here is derived from an EMBL/GenBank/DDBJ whole genome shotgun (WGS) entry which is preliminary data.</text>
</comment>
<dbReference type="PANTHER" id="PTHR10869:SF241">
    <property type="entry name" value="FE2OG DIOXYGENASE DOMAIN-CONTAINING PROTEIN"/>
    <property type="match status" value="1"/>
</dbReference>
<name>A0AAJ0HSL2_9PEZI</name>